<evidence type="ECO:0000313" key="1">
    <source>
        <dbReference type="EMBL" id="GME92721.1"/>
    </source>
</evidence>
<name>A0ACB5TPD6_CANBO</name>
<keyword evidence="2" id="KW-1185">Reference proteome</keyword>
<comment type="caution">
    <text evidence="1">The sequence shown here is derived from an EMBL/GenBank/DDBJ whole genome shotgun (WGS) entry which is preliminary data.</text>
</comment>
<accession>A0ACB5TPD6</accession>
<dbReference type="EMBL" id="BSXV01001403">
    <property type="protein sequence ID" value="GME92721.1"/>
    <property type="molecule type" value="Genomic_DNA"/>
</dbReference>
<organism evidence="1 2">
    <name type="scientific">Candida boidinii</name>
    <name type="common">Yeast</name>
    <dbReference type="NCBI Taxonomy" id="5477"/>
    <lineage>
        <taxon>Eukaryota</taxon>
        <taxon>Fungi</taxon>
        <taxon>Dikarya</taxon>
        <taxon>Ascomycota</taxon>
        <taxon>Saccharomycotina</taxon>
        <taxon>Pichiomycetes</taxon>
        <taxon>Pichiales</taxon>
        <taxon>Pichiaceae</taxon>
        <taxon>Ogataea</taxon>
        <taxon>Ogataea/Candida clade</taxon>
    </lineage>
</organism>
<dbReference type="Proteomes" id="UP001165101">
    <property type="component" value="Unassembled WGS sequence"/>
</dbReference>
<proteinExistence type="predicted"/>
<sequence>MSQQAKSSNRIILLVAAAAAGYYFYDCNYNNGRTVSQFGIPNYIGSQPQQEAQSVVQDAFQKADDLKSSSSNWINEKAQKVSDGSIDLKNSVLDQLDKGKEQALNAYYQAGDNVKLAEKNLQDASKSWLNWGEDKKNEAKSDYESKIDLAKSQYEDAKKTLSQWGSDFVNQAEANKERFKNAMNQKLTEVEVTKVAADAVSGWGETAQIVAEEQYEALFDKNGKLSVASKESAQKVVDYYNEKVKEAKKQYDSTQSSWLKWRSAKSKEVQDASKEQYELLLKRQKQAQDSFEKISQQAINFAKDNLDSANSNAQSWLSSVSNWIRGK</sequence>
<evidence type="ECO:0000313" key="2">
    <source>
        <dbReference type="Proteomes" id="UP001165101"/>
    </source>
</evidence>
<protein>
    <submittedName>
        <fullName evidence="1">Unnamed protein product</fullName>
    </submittedName>
</protein>
<gene>
    <name evidence="1" type="ORF">Cboi01_000285800</name>
</gene>
<reference evidence="1" key="1">
    <citation type="submission" date="2023-04" db="EMBL/GenBank/DDBJ databases">
        <title>Candida boidinii NBRC 1967.</title>
        <authorList>
            <person name="Ichikawa N."/>
            <person name="Sato H."/>
            <person name="Tonouchi N."/>
        </authorList>
    </citation>
    <scope>NUCLEOTIDE SEQUENCE</scope>
    <source>
        <strain evidence="1">NBRC 1967</strain>
    </source>
</reference>